<dbReference type="PANTHER" id="PTHR28674">
    <property type="entry name" value="SIMILAR TO DNA SEGMENT, CHR 10, WAYNE STATE UNIVERSITY 102,-EXPRESSED"/>
    <property type="match status" value="1"/>
</dbReference>
<dbReference type="InterPro" id="IPR027921">
    <property type="entry name" value="NOPCHAP1"/>
</dbReference>
<gene>
    <name evidence="2" type="ORF">MUK42_22305</name>
</gene>
<evidence type="ECO:0000313" key="3">
    <source>
        <dbReference type="Proteomes" id="UP001055439"/>
    </source>
</evidence>
<evidence type="ECO:0000313" key="2">
    <source>
        <dbReference type="EMBL" id="URE08600.1"/>
    </source>
</evidence>
<dbReference type="Pfam" id="PF15370">
    <property type="entry name" value="NOPCHAP1"/>
    <property type="match status" value="1"/>
</dbReference>
<dbReference type="EMBL" id="CP097508">
    <property type="protein sequence ID" value="URE08600.1"/>
    <property type="molecule type" value="Genomic_DNA"/>
</dbReference>
<keyword evidence="3" id="KW-1185">Reference proteome</keyword>
<feature type="compositionally biased region" description="Basic and acidic residues" evidence="1">
    <location>
        <begin position="157"/>
        <end position="166"/>
    </location>
</feature>
<dbReference type="Proteomes" id="UP001055439">
    <property type="component" value="Chromosome 6"/>
</dbReference>
<proteinExistence type="predicted"/>
<dbReference type="GO" id="GO:0062064">
    <property type="term" value="F:box C/D methylation guide snoRNP complex binding"/>
    <property type="evidence" value="ECO:0007669"/>
    <property type="project" value="TreeGrafter"/>
</dbReference>
<dbReference type="OrthoDB" id="1112980at2759"/>
<protein>
    <submittedName>
        <fullName evidence="2">Uncharacterized protein</fullName>
    </submittedName>
</protein>
<dbReference type="AlphaFoldDB" id="A0A9E7KA86"/>
<organism evidence="2 3">
    <name type="scientific">Musa troglodytarum</name>
    <name type="common">fe'i banana</name>
    <dbReference type="NCBI Taxonomy" id="320322"/>
    <lineage>
        <taxon>Eukaryota</taxon>
        <taxon>Viridiplantae</taxon>
        <taxon>Streptophyta</taxon>
        <taxon>Embryophyta</taxon>
        <taxon>Tracheophyta</taxon>
        <taxon>Spermatophyta</taxon>
        <taxon>Magnoliopsida</taxon>
        <taxon>Liliopsida</taxon>
        <taxon>Zingiberales</taxon>
        <taxon>Musaceae</taxon>
        <taxon>Musa</taxon>
    </lineage>
</organism>
<evidence type="ECO:0000256" key="1">
    <source>
        <dbReference type="SAM" id="MobiDB-lite"/>
    </source>
</evidence>
<accession>A0A9E7KA86</accession>
<name>A0A9E7KA86_9LILI</name>
<dbReference type="GO" id="GO:0000492">
    <property type="term" value="P:box C/D snoRNP assembly"/>
    <property type="evidence" value="ECO:0007669"/>
    <property type="project" value="InterPro"/>
</dbReference>
<sequence>MTAKSSKVLLDQPSKPSFPESLLVGGEQPARVTRGRKPPAAAAAAVVIGGSEPKPLTADVPRSQFLGKVKDFLGVMAEANEKLEHEVQSSSRADHDVEVLSGNEEYIEMDLLLGVADLRTAEAVAAAEAAMCGFRPSATSSSSSSSSDTDDDSDEGEASRRSDERSKRPKIVVLDPSTD</sequence>
<reference evidence="2" key="1">
    <citation type="submission" date="2022-05" db="EMBL/GenBank/DDBJ databases">
        <title>The Musa troglodytarum L. genome provides insights into the mechanism of non-climacteric behaviour and enrichment of carotenoids.</title>
        <authorList>
            <person name="Wang J."/>
        </authorList>
    </citation>
    <scope>NUCLEOTIDE SEQUENCE</scope>
    <source>
        <tissue evidence="2">Leaf</tissue>
    </source>
</reference>
<dbReference type="PANTHER" id="PTHR28674:SF1">
    <property type="entry name" value="NOP PROTEIN CHAPERONE 1"/>
    <property type="match status" value="1"/>
</dbReference>
<feature type="region of interest" description="Disordered" evidence="1">
    <location>
        <begin position="135"/>
        <end position="179"/>
    </location>
</feature>
<feature type="region of interest" description="Disordered" evidence="1">
    <location>
        <begin position="1"/>
        <end position="23"/>
    </location>
</feature>